<sequence length="51" mass="5612">MNVPTNGDRIIINVHSTGFQSPGAVSVLHWHSPLLDTKIVEPCQQHLPGRN</sequence>
<dbReference type="VEuPathDB" id="VectorBase:ASIC018209"/>
<dbReference type="EMBL" id="KE525347">
    <property type="protein sequence ID" value="KFB50148.1"/>
    <property type="molecule type" value="Genomic_DNA"/>
</dbReference>
<protein>
    <submittedName>
        <fullName evidence="1 2">Uncharacterized protein</fullName>
    </submittedName>
</protein>
<accession>A0A084WIV4</accession>
<evidence type="ECO:0000313" key="3">
    <source>
        <dbReference type="Proteomes" id="UP000030765"/>
    </source>
</evidence>
<dbReference type="Proteomes" id="UP000030765">
    <property type="component" value="Unassembled WGS sequence"/>
</dbReference>
<evidence type="ECO:0000313" key="2">
    <source>
        <dbReference type="EnsemblMetazoa" id="ASIC018209-PA"/>
    </source>
</evidence>
<keyword evidence="3" id="KW-1185">Reference proteome</keyword>
<reference evidence="1 3" key="1">
    <citation type="journal article" date="2014" name="BMC Genomics">
        <title>Genome sequence of Anopheles sinensis provides insight into genetics basis of mosquito competence for malaria parasites.</title>
        <authorList>
            <person name="Zhou D."/>
            <person name="Zhang D."/>
            <person name="Ding G."/>
            <person name="Shi L."/>
            <person name="Hou Q."/>
            <person name="Ye Y."/>
            <person name="Xu Y."/>
            <person name="Zhou H."/>
            <person name="Xiong C."/>
            <person name="Li S."/>
            <person name="Yu J."/>
            <person name="Hong S."/>
            <person name="Yu X."/>
            <person name="Zou P."/>
            <person name="Chen C."/>
            <person name="Chang X."/>
            <person name="Wang W."/>
            <person name="Lv Y."/>
            <person name="Sun Y."/>
            <person name="Ma L."/>
            <person name="Shen B."/>
            <person name="Zhu C."/>
        </authorList>
    </citation>
    <scope>NUCLEOTIDE SEQUENCE [LARGE SCALE GENOMIC DNA]</scope>
</reference>
<evidence type="ECO:0000313" key="1">
    <source>
        <dbReference type="EMBL" id="KFB50148.1"/>
    </source>
</evidence>
<organism evidence="1">
    <name type="scientific">Anopheles sinensis</name>
    <name type="common">Mosquito</name>
    <dbReference type="NCBI Taxonomy" id="74873"/>
    <lineage>
        <taxon>Eukaryota</taxon>
        <taxon>Metazoa</taxon>
        <taxon>Ecdysozoa</taxon>
        <taxon>Arthropoda</taxon>
        <taxon>Hexapoda</taxon>
        <taxon>Insecta</taxon>
        <taxon>Pterygota</taxon>
        <taxon>Neoptera</taxon>
        <taxon>Endopterygota</taxon>
        <taxon>Diptera</taxon>
        <taxon>Nematocera</taxon>
        <taxon>Culicoidea</taxon>
        <taxon>Culicidae</taxon>
        <taxon>Anophelinae</taxon>
        <taxon>Anopheles</taxon>
    </lineage>
</organism>
<proteinExistence type="predicted"/>
<reference evidence="2" key="2">
    <citation type="submission" date="2020-05" db="UniProtKB">
        <authorList>
            <consortium name="EnsemblMetazoa"/>
        </authorList>
    </citation>
    <scope>IDENTIFICATION</scope>
</reference>
<dbReference type="EMBL" id="ATLV01023950">
    <property type="status" value="NOT_ANNOTATED_CDS"/>
    <property type="molecule type" value="Genomic_DNA"/>
</dbReference>
<gene>
    <name evidence="1" type="ORF">ZHAS_00018209</name>
</gene>
<dbReference type="AlphaFoldDB" id="A0A084WIV4"/>
<dbReference type="EnsemblMetazoa" id="ASIC018209-RA">
    <property type="protein sequence ID" value="ASIC018209-PA"/>
    <property type="gene ID" value="ASIC018209"/>
</dbReference>
<name>A0A084WIV4_ANOSI</name>